<evidence type="ECO:0000313" key="5">
    <source>
        <dbReference type="EMBL" id="MPW24566.1"/>
    </source>
</evidence>
<comment type="catalytic activity">
    <reaction evidence="4">
        <text>a D-aminoacyl-tRNA + H2O = a tRNA + a D-alpha-amino acid + H(+)</text>
        <dbReference type="Rhea" id="RHEA:13953"/>
        <dbReference type="Rhea" id="RHEA-COMP:10123"/>
        <dbReference type="Rhea" id="RHEA-COMP:10124"/>
        <dbReference type="ChEBI" id="CHEBI:15377"/>
        <dbReference type="ChEBI" id="CHEBI:15378"/>
        <dbReference type="ChEBI" id="CHEBI:59871"/>
        <dbReference type="ChEBI" id="CHEBI:78442"/>
        <dbReference type="ChEBI" id="CHEBI:79333"/>
        <dbReference type="EC" id="3.1.1.96"/>
    </reaction>
</comment>
<dbReference type="InterPro" id="IPR003732">
    <property type="entry name" value="Daa-tRNA_deacyls_DTD"/>
</dbReference>
<dbReference type="EMBL" id="WHNX01000002">
    <property type="protein sequence ID" value="MPW24566.1"/>
    <property type="molecule type" value="Genomic_DNA"/>
</dbReference>
<comment type="subunit">
    <text evidence="4">Homodimer.</text>
</comment>
<comment type="catalytic activity">
    <reaction evidence="4">
        <text>glycyl-tRNA(Ala) + H2O = tRNA(Ala) + glycine + H(+)</text>
        <dbReference type="Rhea" id="RHEA:53744"/>
        <dbReference type="Rhea" id="RHEA-COMP:9657"/>
        <dbReference type="Rhea" id="RHEA-COMP:13640"/>
        <dbReference type="ChEBI" id="CHEBI:15377"/>
        <dbReference type="ChEBI" id="CHEBI:15378"/>
        <dbReference type="ChEBI" id="CHEBI:57305"/>
        <dbReference type="ChEBI" id="CHEBI:78442"/>
        <dbReference type="ChEBI" id="CHEBI:78522"/>
    </reaction>
</comment>
<evidence type="ECO:0000256" key="4">
    <source>
        <dbReference type="HAMAP-Rule" id="MF_00518"/>
    </source>
</evidence>
<dbReference type="CDD" id="cd00563">
    <property type="entry name" value="Dtyr_deacylase"/>
    <property type="match status" value="1"/>
</dbReference>
<dbReference type="GO" id="GO:0106026">
    <property type="term" value="F:Gly-tRNA(Ala) deacylase activity"/>
    <property type="evidence" value="ECO:0007669"/>
    <property type="project" value="UniProtKB-UniRule"/>
</dbReference>
<dbReference type="FunFam" id="3.50.80.10:FF:000001">
    <property type="entry name" value="D-aminoacyl-tRNA deacylase"/>
    <property type="match status" value="1"/>
</dbReference>
<dbReference type="Gene3D" id="3.50.80.10">
    <property type="entry name" value="D-tyrosyl-tRNA(Tyr) deacylase"/>
    <property type="match status" value="1"/>
</dbReference>
<dbReference type="Pfam" id="PF02580">
    <property type="entry name" value="Tyr_Deacylase"/>
    <property type="match status" value="1"/>
</dbReference>
<dbReference type="GO" id="GO:0019478">
    <property type="term" value="P:D-amino acid catabolic process"/>
    <property type="evidence" value="ECO:0007669"/>
    <property type="project" value="UniProtKB-UniRule"/>
</dbReference>
<accession>A0A6A7K530</accession>
<keyword evidence="4" id="KW-0963">Cytoplasm</keyword>
<dbReference type="PANTHER" id="PTHR10472:SF5">
    <property type="entry name" value="D-AMINOACYL-TRNA DEACYLASE 1"/>
    <property type="match status" value="1"/>
</dbReference>
<dbReference type="EC" id="3.1.1.-" evidence="4"/>
<comment type="subcellular location">
    <subcellularLocation>
        <location evidence="4">Cytoplasm</location>
    </subcellularLocation>
</comment>
<proteinExistence type="inferred from homology"/>
<keyword evidence="2 4" id="KW-0820">tRNA-binding</keyword>
<gene>
    <name evidence="4" type="primary">dtd</name>
    <name evidence="5" type="ORF">GC105_02000</name>
</gene>
<keyword evidence="6" id="KW-1185">Reference proteome</keyword>
<dbReference type="HAMAP" id="MF_00518">
    <property type="entry name" value="Deacylase_Dtd"/>
    <property type="match status" value="1"/>
</dbReference>
<dbReference type="GO" id="GO:0051500">
    <property type="term" value="F:D-tyrosyl-tRNA(Tyr) deacylase activity"/>
    <property type="evidence" value="ECO:0007669"/>
    <property type="project" value="TreeGrafter"/>
</dbReference>
<comment type="domain">
    <text evidence="4">A Gly-cisPro motif from one monomer fits into the active site of the other monomer to allow specific chiral rejection of L-amino acids.</text>
</comment>
<dbReference type="GO" id="GO:0005737">
    <property type="term" value="C:cytoplasm"/>
    <property type="evidence" value="ECO:0007669"/>
    <property type="project" value="UniProtKB-SubCell"/>
</dbReference>
<name>A0A6A7K530_9FIRM</name>
<organism evidence="5 6">
    <name type="scientific">Alkalibaculum sporogenes</name>
    <dbReference type="NCBI Taxonomy" id="2655001"/>
    <lineage>
        <taxon>Bacteria</taxon>
        <taxon>Bacillati</taxon>
        <taxon>Bacillota</taxon>
        <taxon>Clostridia</taxon>
        <taxon>Eubacteriales</taxon>
        <taxon>Eubacteriaceae</taxon>
        <taxon>Alkalibaculum</taxon>
    </lineage>
</organism>
<dbReference type="RefSeq" id="WP_152801159.1">
    <property type="nucleotide sequence ID" value="NZ_WHNX01000002.1"/>
</dbReference>
<comment type="similarity">
    <text evidence="1 4">Belongs to the DTD family.</text>
</comment>
<keyword evidence="4" id="KW-0694">RNA-binding</keyword>
<sequence length="149" mass="16970">MRAVIQRVKNCKVEVDYQPYSEIRRGLLILLGVKDSDEDQDIAYLIEKISNLRIFEDQNGKMNLSILDILGEIMIVSQFTLYGDCKKGRRPSFIKAAKPDDAKALYTKFVSEFRKTNLVVETGVFQAHMNVILDNDGPVTLLLDSEKNI</sequence>
<dbReference type="PANTHER" id="PTHR10472">
    <property type="entry name" value="D-TYROSYL-TRNA TYR DEACYLASE"/>
    <property type="match status" value="1"/>
</dbReference>
<comment type="function">
    <text evidence="4">An aminoacyl-tRNA editing enzyme that deacylates mischarged D-aminoacyl-tRNAs. Also deacylates mischarged glycyl-tRNA(Ala), protecting cells against glycine mischarging by AlaRS. Acts via tRNA-based rather than protein-based catalysis; rejects L-amino acids rather than detecting D-amino acids in the active site. By recycling D-aminoacyl-tRNA to D-amino acids and free tRNA molecules, this enzyme counteracts the toxicity associated with the formation of D-aminoacyl-tRNA entities in vivo and helps enforce protein L-homochirality.</text>
</comment>
<reference evidence="5 6" key="1">
    <citation type="submission" date="2019-10" db="EMBL/GenBank/DDBJ databases">
        <title>Alkalibaculum tamaniensis sp.nov., a new alkaliphilic acetogen, isolated on methoxylated aromatics from a mud volcano.</title>
        <authorList>
            <person name="Khomyakova M.A."/>
            <person name="Merkel A.Y."/>
            <person name="Bonch-Osmolovskaya E.A."/>
            <person name="Slobodkin A.I."/>
        </authorList>
    </citation>
    <scope>NUCLEOTIDE SEQUENCE [LARGE SCALE GENOMIC DNA]</scope>
    <source>
        <strain evidence="5 6">M08DMB</strain>
    </source>
</reference>
<dbReference type="InterPro" id="IPR023509">
    <property type="entry name" value="DTD-like_sf"/>
</dbReference>
<comment type="caution">
    <text evidence="5">The sequence shown here is derived from an EMBL/GenBank/DDBJ whole genome shotgun (WGS) entry which is preliminary data.</text>
</comment>
<evidence type="ECO:0000256" key="1">
    <source>
        <dbReference type="ARBA" id="ARBA00009673"/>
    </source>
</evidence>
<evidence type="ECO:0000313" key="6">
    <source>
        <dbReference type="Proteomes" id="UP000440004"/>
    </source>
</evidence>
<protein>
    <recommendedName>
        <fullName evidence="4">D-aminoacyl-tRNA deacylase</fullName>
        <shortName evidence="4">DTD</shortName>
        <ecNumber evidence="4">3.1.1.96</ecNumber>
    </recommendedName>
    <alternativeName>
        <fullName evidence="4">Gly-tRNA(Ala) deacylase</fullName>
        <ecNumber evidence="4">3.1.1.-</ecNumber>
    </alternativeName>
</protein>
<keyword evidence="3 4" id="KW-0378">Hydrolase</keyword>
<feature type="short sequence motif" description="Gly-cisPro motif, important for rejection of L-amino acids" evidence="4">
    <location>
        <begin position="137"/>
        <end position="138"/>
    </location>
</feature>
<dbReference type="GO" id="GO:0043908">
    <property type="term" value="F:Ser(Gly)-tRNA(Ala) hydrolase activity"/>
    <property type="evidence" value="ECO:0007669"/>
    <property type="project" value="UniProtKB-UniRule"/>
</dbReference>
<dbReference type="Proteomes" id="UP000440004">
    <property type="component" value="Unassembled WGS sequence"/>
</dbReference>
<evidence type="ECO:0000256" key="2">
    <source>
        <dbReference type="ARBA" id="ARBA00022555"/>
    </source>
</evidence>
<dbReference type="NCBIfam" id="TIGR00256">
    <property type="entry name" value="D-aminoacyl-tRNA deacylase"/>
    <property type="match status" value="1"/>
</dbReference>
<evidence type="ECO:0000256" key="3">
    <source>
        <dbReference type="ARBA" id="ARBA00022801"/>
    </source>
</evidence>
<dbReference type="SUPFAM" id="SSF69500">
    <property type="entry name" value="DTD-like"/>
    <property type="match status" value="1"/>
</dbReference>
<dbReference type="EC" id="3.1.1.96" evidence="4"/>
<dbReference type="GO" id="GO:0000049">
    <property type="term" value="F:tRNA binding"/>
    <property type="evidence" value="ECO:0007669"/>
    <property type="project" value="UniProtKB-UniRule"/>
</dbReference>
<dbReference type="AlphaFoldDB" id="A0A6A7K530"/>